<comment type="caution">
    <text evidence="2">The sequence shown here is derived from an EMBL/GenBank/DDBJ whole genome shotgun (WGS) entry which is preliminary data.</text>
</comment>
<name>A0A3L6LIM2_9TRYP</name>
<keyword evidence="1" id="KW-0472">Membrane</keyword>
<dbReference type="Proteomes" id="UP000266743">
    <property type="component" value="Chromosome 1"/>
</dbReference>
<keyword evidence="1" id="KW-0812">Transmembrane</keyword>
<evidence type="ECO:0000313" key="3">
    <source>
        <dbReference type="Proteomes" id="UP000266743"/>
    </source>
</evidence>
<gene>
    <name evidence="2" type="ORF">DPX39_010038800</name>
</gene>
<keyword evidence="1" id="KW-1133">Transmembrane helix</keyword>
<feature type="transmembrane region" description="Helical" evidence="1">
    <location>
        <begin position="20"/>
        <end position="46"/>
    </location>
</feature>
<sequence>MCVFVQLRNAFLEVEGRLEGFSACWCLFLSLVFGTTKISGGTVLFMY</sequence>
<evidence type="ECO:0000313" key="2">
    <source>
        <dbReference type="EMBL" id="RHW74490.1"/>
    </source>
</evidence>
<evidence type="ECO:0000256" key="1">
    <source>
        <dbReference type="SAM" id="Phobius"/>
    </source>
</evidence>
<reference evidence="2 3" key="1">
    <citation type="submission" date="2018-09" db="EMBL/GenBank/DDBJ databases">
        <title>whole genome sequence of T. equiperdum IVM-t1 strain.</title>
        <authorList>
            <person name="Suganuma K."/>
        </authorList>
    </citation>
    <scope>NUCLEOTIDE SEQUENCE [LARGE SCALE GENOMIC DNA]</scope>
    <source>
        <strain evidence="2 3">IVM-t1</strain>
    </source>
</reference>
<proteinExistence type="predicted"/>
<dbReference type="AlphaFoldDB" id="A0A3L6LIM2"/>
<organism evidence="2 3">
    <name type="scientific">Trypanosoma brucei equiperdum</name>
    <dbReference type="NCBI Taxonomy" id="630700"/>
    <lineage>
        <taxon>Eukaryota</taxon>
        <taxon>Discoba</taxon>
        <taxon>Euglenozoa</taxon>
        <taxon>Kinetoplastea</taxon>
        <taxon>Metakinetoplastina</taxon>
        <taxon>Trypanosomatida</taxon>
        <taxon>Trypanosomatidae</taxon>
        <taxon>Trypanosoma</taxon>
    </lineage>
</organism>
<dbReference type="EMBL" id="QSBY01000001">
    <property type="protein sequence ID" value="RHW74490.1"/>
    <property type="molecule type" value="Genomic_DNA"/>
</dbReference>
<protein>
    <submittedName>
        <fullName evidence="2">Uncharacterized protein</fullName>
    </submittedName>
</protein>
<accession>A0A3L6LIM2</accession>